<feature type="domain" description="MobA-like NTP transferase" evidence="1">
    <location>
        <begin position="11"/>
        <end position="138"/>
    </location>
</feature>
<dbReference type="EMBL" id="GQ844764">
    <property type="protein sequence ID" value="ADB92570.1"/>
    <property type="molecule type" value="Genomic_DNA"/>
</dbReference>
<dbReference type="Pfam" id="PF12804">
    <property type="entry name" value="NTP_transf_3"/>
    <property type="match status" value="1"/>
</dbReference>
<dbReference type="InterPro" id="IPR029044">
    <property type="entry name" value="Nucleotide-diphossugar_trans"/>
</dbReference>
<evidence type="ECO:0000313" key="3">
    <source>
        <dbReference type="EMBL" id="MBB5794811.1"/>
    </source>
</evidence>
<accession>E9JET2</accession>
<dbReference type="SUPFAM" id="SSF53448">
    <property type="entry name" value="Nucleotide-diphospho-sugar transferases"/>
    <property type="match status" value="1"/>
</dbReference>
<dbReference type="Proteomes" id="UP000590647">
    <property type="component" value="Unassembled WGS sequence"/>
</dbReference>
<dbReference type="GO" id="GO:0016779">
    <property type="term" value="F:nucleotidyltransferase activity"/>
    <property type="evidence" value="ECO:0007669"/>
    <property type="project" value="UniProtKB-ARBA"/>
</dbReference>
<proteinExistence type="predicted"/>
<dbReference type="InterPro" id="IPR025877">
    <property type="entry name" value="MobA-like_NTP_Trfase"/>
</dbReference>
<protein>
    <submittedName>
        <fullName evidence="2">CcbO</fullName>
    </submittedName>
    <submittedName>
        <fullName evidence="3">NDP-sugar pyrophosphorylase family protein</fullName>
    </submittedName>
</protein>
<dbReference type="AlphaFoldDB" id="E9JET2"/>
<dbReference type="PANTHER" id="PTHR22572">
    <property type="entry name" value="SUGAR-1-PHOSPHATE GUANYL TRANSFERASE"/>
    <property type="match status" value="1"/>
</dbReference>
<dbReference type="RefSeq" id="WP_184983849.1">
    <property type="nucleotide sequence ID" value="NZ_JACHNE010000001.1"/>
</dbReference>
<evidence type="ECO:0000313" key="2">
    <source>
        <dbReference type="EMBL" id="ADB92570.1"/>
    </source>
</evidence>
<keyword evidence="4" id="KW-1185">Reference proteome</keyword>
<dbReference type="Gene3D" id="3.90.550.10">
    <property type="entry name" value="Spore Coat Polysaccharide Biosynthesis Protein SpsA, Chain A"/>
    <property type="match status" value="1"/>
</dbReference>
<gene>
    <name evidence="3" type="ORF">HDA41_002775</name>
</gene>
<reference evidence="2" key="1">
    <citation type="journal article" date="2015" name="PLoS ONE">
        <title>Lincosamide synthetase-a unique condensation system combining elements of nonribosomal peptide synthetase and mycothiol metabolism.</title>
        <authorList>
            <person name="Janata J."/>
            <person name="Kadlcik S."/>
            <person name="Koberska M."/>
            <person name="Ulanova D."/>
            <person name="Kamenik Z."/>
            <person name="Novak P."/>
            <person name="Kopecky J."/>
            <person name="Novotna J."/>
            <person name="Radojevic B."/>
            <person name="Plhackova K."/>
            <person name="Gazak R."/>
            <person name="Najmanova L."/>
        </authorList>
    </citation>
    <scope>NUCLEOTIDE SEQUENCE</scope>
    <source>
        <strain evidence="2">ATCC 15084</strain>
    </source>
</reference>
<evidence type="ECO:0000313" key="4">
    <source>
        <dbReference type="Proteomes" id="UP000590647"/>
    </source>
</evidence>
<sequence>MVALPGTPPLVVLAGGLGSRMLHHTRSTPKALLPVGGKPFLTGLLCAFRDRGGIVEVVLCTGHKADQVRDEIGDGSQLGLRVIHSPEPEPLGPIGALRHAADLPDAFLLTYCDVLPTIDPRWFAEQARSSGCQAAMAVGPAPTAAEANVRIRGGKVAAYAKKPGPAGATDCDRGLLALEKRTLDRHPGRDEQEFYGSLARDGELAAIPVQDPVVDIGTAARYEKYLRFAETI</sequence>
<evidence type="ECO:0000259" key="1">
    <source>
        <dbReference type="Pfam" id="PF12804"/>
    </source>
</evidence>
<reference evidence="3 4" key="2">
    <citation type="submission" date="2020-08" db="EMBL/GenBank/DDBJ databases">
        <title>Sequencing the genomes of 1000 actinobacteria strains.</title>
        <authorList>
            <person name="Klenk H.-P."/>
        </authorList>
    </citation>
    <scope>NUCLEOTIDE SEQUENCE [LARGE SCALE GENOMIC DNA]</scope>
    <source>
        <strain evidence="3 4">DSM 40084</strain>
    </source>
</reference>
<dbReference type="InterPro" id="IPR050486">
    <property type="entry name" value="Mannose-1P_guanyltransferase"/>
</dbReference>
<dbReference type="EMBL" id="JACHNE010000001">
    <property type="protein sequence ID" value="MBB5794811.1"/>
    <property type="molecule type" value="Genomic_DNA"/>
</dbReference>
<name>E9JET2_9ACTN</name>
<organism evidence="2">
    <name type="scientific">Streptomyces caelestis</name>
    <dbReference type="NCBI Taxonomy" id="36816"/>
    <lineage>
        <taxon>Bacteria</taxon>
        <taxon>Bacillati</taxon>
        <taxon>Actinomycetota</taxon>
        <taxon>Actinomycetes</taxon>
        <taxon>Kitasatosporales</taxon>
        <taxon>Streptomycetaceae</taxon>
        <taxon>Streptomyces</taxon>
    </lineage>
</organism>